<dbReference type="Pfam" id="PF12697">
    <property type="entry name" value="Abhydrolase_6"/>
    <property type="match status" value="1"/>
</dbReference>
<protein>
    <submittedName>
        <fullName evidence="3">Alpha/beta hydrolase</fullName>
    </submittedName>
</protein>
<evidence type="ECO:0000256" key="1">
    <source>
        <dbReference type="SAM" id="MobiDB-lite"/>
    </source>
</evidence>
<name>A0A6C1KE21_XANAU</name>
<keyword evidence="3" id="KW-0378">Hydrolase</keyword>
<dbReference type="PANTHER" id="PTHR43798:SF33">
    <property type="entry name" value="HYDROLASE, PUTATIVE (AFU_ORTHOLOGUE AFUA_2G14860)-RELATED"/>
    <property type="match status" value="1"/>
</dbReference>
<dbReference type="InterPro" id="IPR050266">
    <property type="entry name" value="AB_hydrolase_sf"/>
</dbReference>
<proteinExistence type="predicted"/>
<sequence length="378" mass="41185">MVGIEEGQPRRHVAIGGPRGDGRKQPEGGDEGETPGSGHKKVAHDSPPLWHCRVRPALYHRQSGGPKVAVSRRRNRPRPRLKPVAGHARQKAMSVLKPPARRTARVTTPDGIGIAAEAFGAEPFGTGTRPGIVFIHGFSQSSLCWSRQTASPFLSDFQMVTYDFRGHGASDKPEDPARYKAAELWAGEVDAVIRAFGLERPVLVGWSYAGRIIGDYVATYGTKGISGIVFVDAVTANERRFYGSCNRLMRLMCSPDVAENITASRAFLRRCFANPIPQPLFELLFGVNMLVPHHIRAALFDRVADYDALNRTLDVPALVVQGALDEVVAPAMAEHITEIVPNARLDLYEGVGHAPFLEAPERFNAALAAFVREVAGKA</sequence>
<gene>
    <name evidence="3" type="ORF">FBQ73_12760</name>
</gene>
<dbReference type="Gene3D" id="3.40.50.1820">
    <property type="entry name" value="alpha/beta hydrolase"/>
    <property type="match status" value="1"/>
</dbReference>
<comment type="caution">
    <text evidence="3">The sequence shown here is derived from an EMBL/GenBank/DDBJ whole genome shotgun (WGS) entry which is preliminary data.</text>
</comment>
<dbReference type="EMBL" id="VAUP01000028">
    <property type="protein sequence ID" value="TLX42509.1"/>
    <property type="molecule type" value="Genomic_DNA"/>
</dbReference>
<dbReference type="PANTHER" id="PTHR43798">
    <property type="entry name" value="MONOACYLGLYCEROL LIPASE"/>
    <property type="match status" value="1"/>
</dbReference>
<feature type="region of interest" description="Disordered" evidence="1">
    <location>
        <begin position="61"/>
        <end position="102"/>
    </location>
</feature>
<evidence type="ECO:0000313" key="4">
    <source>
        <dbReference type="Proteomes" id="UP000305131"/>
    </source>
</evidence>
<feature type="domain" description="AB hydrolase-1" evidence="2">
    <location>
        <begin position="132"/>
        <end position="366"/>
    </location>
</feature>
<dbReference type="InterPro" id="IPR029058">
    <property type="entry name" value="AB_hydrolase_fold"/>
</dbReference>
<accession>A0A6C1KE21</accession>
<evidence type="ECO:0000313" key="3">
    <source>
        <dbReference type="EMBL" id="TLX42509.1"/>
    </source>
</evidence>
<dbReference type="AlphaFoldDB" id="A0A6C1KE21"/>
<dbReference type="SUPFAM" id="SSF53474">
    <property type="entry name" value="alpha/beta-Hydrolases"/>
    <property type="match status" value="1"/>
</dbReference>
<dbReference type="GO" id="GO:0016787">
    <property type="term" value="F:hydrolase activity"/>
    <property type="evidence" value="ECO:0007669"/>
    <property type="project" value="UniProtKB-KW"/>
</dbReference>
<dbReference type="InterPro" id="IPR000073">
    <property type="entry name" value="AB_hydrolase_1"/>
</dbReference>
<evidence type="ECO:0000259" key="2">
    <source>
        <dbReference type="Pfam" id="PF12697"/>
    </source>
</evidence>
<dbReference type="Proteomes" id="UP000305131">
    <property type="component" value="Unassembled WGS sequence"/>
</dbReference>
<dbReference type="OrthoDB" id="9804723at2"/>
<feature type="compositionally biased region" description="Basic residues" evidence="1">
    <location>
        <begin position="70"/>
        <end position="81"/>
    </location>
</feature>
<reference evidence="3 4" key="1">
    <citation type="submission" date="2019-05" db="EMBL/GenBank/DDBJ databases">
        <authorList>
            <person name="Zhou X."/>
        </authorList>
    </citation>
    <scope>NUCLEOTIDE SEQUENCE [LARGE SCALE GENOMIC DNA]</scope>
    <source>
        <strain evidence="3 4">DSM 432</strain>
    </source>
</reference>
<organism evidence="3 4">
    <name type="scientific">Xanthobacter autotrophicus</name>
    <dbReference type="NCBI Taxonomy" id="280"/>
    <lineage>
        <taxon>Bacteria</taxon>
        <taxon>Pseudomonadati</taxon>
        <taxon>Pseudomonadota</taxon>
        <taxon>Alphaproteobacteria</taxon>
        <taxon>Hyphomicrobiales</taxon>
        <taxon>Xanthobacteraceae</taxon>
        <taxon>Xanthobacter</taxon>
    </lineage>
</organism>
<feature type="region of interest" description="Disordered" evidence="1">
    <location>
        <begin position="1"/>
        <end position="47"/>
    </location>
</feature>
<dbReference type="GO" id="GO:0016020">
    <property type="term" value="C:membrane"/>
    <property type="evidence" value="ECO:0007669"/>
    <property type="project" value="TreeGrafter"/>
</dbReference>